<dbReference type="GO" id="GO:0003735">
    <property type="term" value="F:structural constituent of ribosome"/>
    <property type="evidence" value="ECO:0007669"/>
    <property type="project" value="InterPro"/>
</dbReference>
<dbReference type="CDD" id="cd11382">
    <property type="entry name" value="Ribosomal_S8e"/>
    <property type="match status" value="1"/>
</dbReference>
<reference evidence="6" key="1">
    <citation type="journal article" date="2015" name="Proc. Natl. Acad. Sci. U.S.A.">
        <title>Networks of energetic and metabolic interactions define dynamics in microbial communities.</title>
        <authorList>
            <person name="Embree M."/>
            <person name="Liu J.K."/>
            <person name="Al-Bassam M.M."/>
            <person name="Zengler K."/>
        </authorList>
    </citation>
    <scope>NUCLEOTIDE SEQUENCE</scope>
</reference>
<dbReference type="AlphaFoldDB" id="A0A0W8F6B7"/>
<dbReference type="HAMAP" id="MF_00029">
    <property type="entry name" value="Ribosomal_eS8"/>
    <property type="match status" value="1"/>
</dbReference>
<evidence type="ECO:0000256" key="1">
    <source>
        <dbReference type="ARBA" id="ARBA00005257"/>
    </source>
</evidence>
<dbReference type="GO" id="GO:0005840">
    <property type="term" value="C:ribosome"/>
    <property type="evidence" value="ECO:0007669"/>
    <property type="project" value="UniProtKB-KW"/>
</dbReference>
<evidence type="ECO:0000313" key="6">
    <source>
        <dbReference type="EMBL" id="KUG16318.1"/>
    </source>
</evidence>
<dbReference type="NCBIfam" id="TIGR00307">
    <property type="entry name" value="eS8"/>
    <property type="match status" value="1"/>
</dbReference>
<dbReference type="InterPro" id="IPR022309">
    <property type="entry name" value="Ribosomal_Se8/biogenesis_NSA2"/>
</dbReference>
<keyword evidence="4" id="KW-0687">Ribonucleoprotein</keyword>
<evidence type="ECO:0000256" key="2">
    <source>
        <dbReference type="ARBA" id="ARBA00011458"/>
    </source>
</evidence>
<keyword evidence="3 6" id="KW-0689">Ribosomal protein</keyword>
<sequence>MRWQGKIGRKLTGGKLILARGKRKFEIGREQSDTTIGEVRIKKVQVRGGREKVRMLRGNMVAVADPVTGMSKMVKIETAKENRANLHYMRRNILTKGAVIKTEIGDARITNRPGQDGIINAVLLPSE</sequence>
<evidence type="ECO:0000256" key="4">
    <source>
        <dbReference type="ARBA" id="ARBA00023274"/>
    </source>
</evidence>
<comment type="caution">
    <text evidence="6">The sequence shown here is derived from an EMBL/GenBank/DDBJ whole genome shotgun (WGS) entry which is preliminary data.</text>
</comment>
<comment type="subunit">
    <text evidence="2">Part of the 30S ribosomal subunit.</text>
</comment>
<comment type="similarity">
    <text evidence="1">Belongs to the eukaryotic ribosomal protein eS8 family.</text>
</comment>
<dbReference type="GO" id="GO:0006412">
    <property type="term" value="P:translation"/>
    <property type="evidence" value="ECO:0007669"/>
    <property type="project" value="InterPro"/>
</dbReference>
<dbReference type="Pfam" id="PF01201">
    <property type="entry name" value="Ribosomal_S8e"/>
    <property type="match status" value="1"/>
</dbReference>
<dbReference type="PANTHER" id="PTHR10394">
    <property type="entry name" value="40S RIBOSOMAL PROTEIN S8"/>
    <property type="match status" value="1"/>
</dbReference>
<dbReference type="Gene3D" id="2.40.10.310">
    <property type="match status" value="1"/>
</dbReference>
<proteinExistence type="inferred from homology"/>
<dbReference type="PROSITE" id="PS01193">
    <property type="entry name" value="RIBOSOMAL_S8E"/>
    <property type="match status" value="1"/>
</dbReference>
<dbReference type="InterPro" id="IPR001047">
    <property type="entry name" value="Ribosomal_eS8"/>
</dbReference>
<dbReference type="GO" id="GO:1990904">
    <property type="term" value="C:ribonucleoprotein complex"/>
    <property type="evidence" value="ECO:0007669"/>
    <property type="project" value="UniProtKB-KW"/>
</dbReference>
<accession>A0A0W8F6B7</accession>
<evidence type="ECO:0000256" key="3">
    <source>
        <dbReference type="ARBA" id="ARBA00022980"/>
    </source>
</evidence>
<dbReference type="InterPro" id="IPR018283">
    <property type="entry name" value="Ribosomal_eS8_CS"/>
</dbReference>
<organism evidence="6">
    <name type="scientific">hydrocarbon metagenome</name>
    <dbReference type="NCBI Taxonomy" id="938273"/>
    <lineage>
        <taxon>unclassified sequences</taxon>
        <taxon>metagenomes</taxon>
        <taxon>ecological metagenomes</taxon>
    </lineage>
</organism>
<protein>
    <recommendedName>
        <fullName evidence="5">30S ribosomal protein S8e</fullName>
    </recommendedName>
</protein>
<evidence type="ECO:0000256" key="5">
    <source>
        <dbReference type="ARBA" id="ARBA00035385"/>
    </source>
</evidence>
<dbReference type="EMBL" id="LNQE01001503">
    <property type="protein sequence ID" value="KUG16318.1"/>
    <property type="molecule type" value="Genomic_DNA"/>
</dbReference>
<gene>
    <name evidence="6" type="ORF">ASZ90_013990</name>
</gene>
<dbReference type="InterPro" id="IPR020919">
    <property type="entry name" value="Ribosomal_protein_eS8_arc"/>
</dbReference>
<name>A0A0W8F6B7_9ZZZZ</name>